<keyword evidence="3" id="KW-1185">Reference proteome</keyword>
<reference evidence="2 3" key="1">
    <citation type="submission" date="2019-03" db="EMBL/GenBank/DDBJ databases">
        <title>Empedobacter tilapiae sp. nov., isolated from an intestine of Nile tilapia Oreochromis niloticus.</title>
        <authorList>
            <person name="Kim Y.-O."/>
            <person name="Yoon J.-H."/>
        </authorList>
    </citation>
    <scope>NUCLEOTIDE SEQUENCE [LARGE SCALE GENOMIC DNA]</scope>
    <source>
        <strain evidence="2 3">MRS2</strain>
    </source>
</reference>
<feature type="transmembrane region" description="Helical" evidence="1">
    <location>
        <begin position="90"/>
        <end position="108"/>
    </location>
</feature>
<evidence type="ECO:0000256" key="1">
    <source>
        <dbReference type="SAM" id="Phobius"/>
    </source>
</evidence>
<evidence type="ECO:0000313" key="2">
    <source>
        <dbReference type="EMBL" id="TGN22527.1"/>
    </source>
</evidence>
<comment type="caution">
    <text evidence="2">The sequence shown here is derived from an EMBL/GenBank/DDBJ whole genome shotgun (WGS) entry which is preliminary data.</text>
</comment>
<keyword evidence="1" id="KW-0812">Transmembrane</keyword>
<keyword evidence="1" id="KW-1133">Transmembrane helix</keyword>
<feature type="transmembrane region" description="Helical" evidence="1">
    <location>
        <begin position="184"/>
        <end position="203"/>
    </location>
</feature>
<feature type="transmembrane region" description="Helical" evidence="1">
    <location>
        <begin position="38"/>
        <end position="56"/>
    </location>
</feature>
<feature type="transmembrane region" description="Helical" evidence="1">
    <location>
        <begin position="62"/>
        <end position="83"/>
    </location>
</feature>
<dbReference type="Proteomes" id="UP000297998">
    <property type="component" value="Unassembled WGS sequence"/>
</dbReference>
<feature type="transmembrane region" description="Helical" evidence="1">
    <location>
        <begin position="7"/>
        <end position="26"/>
    </location>
</feature>
<proteinExistence type="predicted"/>
<accession>A0A4Z1B5N7</accession>
<dbReference type="AlphaFoldDB" id="A0A4Z1B5N7"/>
<organism evidence="2 3">
    <name type="scientific">Empedobacter tilapiae</name>
    <dbReference type="NCBI Taxonomy" id="2491114"/>
    <lineage>
        <taxon>Bacteria</taxon>
        <taxon>Pseudomonadati</taxon>
        <taxon>Bacteroidota</taxon>
        <taxon>Flavobacteriia</taxon>
        <taxon>Flavobacteriales</taxon>
        <taxon>Weeksellaceae</taxon>
        <taxon>Empedobacter</taxon>
    </lineage>
</organism>
<protein>
    <submittedName>
        <fullName evidence="2">Uncharacterized protein</fullName>
    </submittedName>
</protein>
<dbReference type="EMBL" id="SRPE01000014">
    <property type="protein sequence ID" value="TGN22527.1"/>
    <property type="molecule type" value="Genomic_DNA"/>
</dbReference>
<feature type="transmembrane region" description="Helical" evidence="1">
    <location>
        <begin position="154"/>
        <end position="172"/>
    </location>
</feature>
<gene>
    <name evidence="2" type="ORF">E4J94_15895</name>
</gene>
<evidence type="ECO:0000313" key="3">
    <source>
        <dbReference type="Proteomes" id="UP000297998"/>
    </source>
</evidence>
<sequence>MTEILDLGTWIVPFILFIGCTAIYIFRNIKESYQKIIYTYLLLSLFFDLSSRYWSYRFQENLNFIALFALVELILFYLFYYLTLLPKLKILGLIPAILLFIYIVLDIVNIKIETVLHFQTYTRCLSSIYIVVSSIVFYFYMLKDNFVEKQILKLNAIILLYFSLNFIFYLPINFIVNVPLSISLLLWLFNLFLLVFFYFYLLTHLWRYGKIKKQSFFG</sequence>
<keyword evidence="1" id="KW-0472">Membrane</keyword>
<feature type="transmembrane region" description="Helical" evidence="1">
    <location>
        <begin position="120"/>
        <end position="142"/>
    </location>
</feature>
<dbReference type="RefSeq" id="WP_135836773.1">
    <property type="nucleotide sequence ID" value="NZ_SRPE01000014.1"/>
</dbReference>
<name>A0A4Z1B5N7_9FLAO</name>